<dbReference type="Proteomes" id="UP000309594">
    <property type="component" value="Unassembled WGS sequence"/>
</dbReference>
<protein>
    <submittedName>
        <fullName evidence="5">Helix-turn-helix transcriptional regulator</fullName>
    </submittedName>
</protein>
<keyword evidence="2" id="KW-0238">DNA-binding</keyword>
<accession>A0A4U1GEB7</accession>
<evidence type="ECO:0000256" key="1">
    <source>
        <dbReference type="ARBA" id="ARBA00023015"/>
    </source>
</evidence>
<keyword evidence="1" id="KW-0805">Transcription regulation</keyword>
<dbReference type="GO" id="GO:0043565">
    <property type="term" value="F:sequence-specific DNA binding"/>
    <property type="evidence" value="ECO:0007669"/>
    <property type="project" value="InterPro"/>
</dbReference>
<comment type="caution">
    <text evidence="5">The sequence shown here is derived from an EMBL/GenBank/DDBJ whole genome shotgun (WGS) entry which is preliminary data.</text>
</comment>
<dbReference type="Gene3D" id="1.10.10.60">
    <property type="entry name" value="Homeodomain-like"/>
    <property type="match status" value="2"/>
</dbReference>
<evidence type="ECO:0000259" key="4">
    <source>
        <dbReference type="PROSITE" id="PS01124"/>
    </source>
</evidence>
<dbReference type="InterPro" id="IPR009057">
    <property type="entry name" value="Homeodomain-like_sf"/>
</dbReference>
<feature type="domain" description="HTH araC/xylS-type" evidence="4">
    <location>
        <begin position="84"/>
        <end position="182"/>
    </location>
</feature>
<gene>
    <name evidence="5" type="ORF">FBD94_09365</name>
</gene>
<dbReference type="InterPro" id="IPR018060">
    <property type="entry name" value="HTH_AraC"/>
</dbReference>
<keyword evidence="3" id="KW-0804">Transcription</keyword>
<evidence type="ECO:0000313" key="6">
    <source>
        <dbReference type="Proteomes" id="UP000309594"/>
    </source>
</evidence>
<dbReference type="PRINTS" id="PR00032">
    <property type="entry name" value="HTHARAC"/>
</dbReference>
<evidence type="ECO:0000256" key="3">
    <source>
        <dbReference type="ARBA" id="ARBA00023163"/>
    </source>
</evidence>
<sequence>MFDSIKEFHPIRDMIRQSSKGIKIYGETRNIIADKLIELSDLQGFQKVEGLLQIMNLISVSEEKNFIVTDESDHYDDLYPDRLVNVIKFIKDNLHNQITLHQVADIACMTEQSFCRFFKKRVKKNFSQFLNELRIAHARELLIQTEKSVNDIAYLCGFKSSSHFCHVFKGYAGESPVQYKLSMKRAV</sequence>
<dbReference type="InterPro" id="IPR020449">
    <property type="entry name" value="Tscrpt_reg_AraC-type_HTH"/>
</dbReference>
<dbReference type="AlphaFoldDB" id="A0A4U1GEB7"/>
<evidence type="ECO:0000313" key="5">
    <source>
        <dbReference type="EMBL" id="TKC62417.1"/>
    </source>
</evidence>
<proteinExistence type="predicted"/>
<dbReference type="Pfam" id="PF12833">
    <property type="entry name" value="HTH_18"/>
    <property type="match status" value="1"/>
</dbReference>
<dbReference type="GO" id="GO:0003700">
    <property type="term" value="F:DNA-binding transcription factor activity"/>
    <property type="evidence" value="ECO:0007669"/>
    <property type="project" value="InterPro"/>
</dbReference>
<dbReference type="SUPFAM" id="SSF46689">
    <property type="entry name" value="Homeodomain-like"/>
    <property type="match status" value="2"/>
</dbReference>
<dbReference type="PANTHER" id="PTHR43280:SF2">
    <property type="entry name" value="HTH-TYPE TRANSCRIPTIONAL REGULATOR EXSA"/>
    <property type="match status" value="1"/>
</dbReference>
<dbReference type="RefSeq" id="WP_136880010.1">
    <property type="nucleotide sequence ID" value="NZ_SWDX01000003.1"/>
</dbReference>
<dbReference type="PANTHER" id="PTHR43280">
    <property type="entry name" value="ARAC-FAMILY TRANSCRIPTIONAL REGULATOR"/>
    <property type="match status" value="1"/>
</dbReference>
<dbReference type="SMART" id="SM00342">
    <property type="entry name" value="HTH_ARAC"/>
    <property type="match status" value="1"/>
</dbReference>
<dbReference type="EMBL" id="SWDX01000003">
    <property type="protein sequence ID" value="TKC62417.1"/>
    <property type="molecule type" value="Genomic_DNA"/>
</dbReference>
<reference evidence="5 6" key="1">
    <citation type="submission" date="2019-04" db="EMBL/GenBank/DDBJ databases">
        <title>Pedobacter sp. RP-1-16 sp. nov., isolated from Arctic soil.</title>
        <authorList>
            <person name="Dahal R.H."/>
            <person name="Kim D.-U."/>
        </authorList>
    </citation>
    <scope>NUCLEOTIDE SEQUENCE [LARGE SCALE GENOMIC DNA]</scope>
    <source>
        <strain evidence="5 6">RP-1-16</strain>
    </source>
</reference>
<organism evidence="5 6">
    <name type="scientific">Pedobacter hiemivivus</name>
    <dbReference type="NCBI Taxonomy" id="2530454"/>
    <lineage>
        <taxon>Bacteria</taxon>
        <taxon>Pseudomonadati</taxon>
        <taxon>Bacteroidota</taxon>
        <taxon>Sphingobacteriia</taxon>
        <taxon>Sphingobacteriales</taxon>
        <taxon>Sphingobacteriaceae</taxon>
        <taxon>Pedobacter</taxon>
    </lineage>
</organism>
<dbReference type="PROSITE" id="PS01124">
    <property type="entry name" value="HTH_ARAC_FAMILY_2"/>
    <property type="match status" value="1"/>
</dbReference>
<evidence type="ECO:0000256" key="2">
    <source>
        <dbReference type="ARBA" id="ARBA00023125"/>
    </source>
</evidence>
<name>A0A4U1GEB7_9SPHI</name>